<keyword evidence="3" id="KW-1185">Reference proteome</keyword>
<dbReference type="Gene3D" id="1.20.120.1080">
    <property type="match status" value="1"/>
</dbReference>
<dbReference type="SUPFAM" id="SSF52540">
    <property type="entry name" value="P-loop containing nucleoside triphosphate hydrolases"/>
    <property type="match status" value="1"/>
</dbReference>
<evidence type="ECO:0000259" key="1">
    <source>
        <dbReference type="SMART" id="SM00847"/>
    </source>
</evidence>
<dbReference type="OrthoDB" id="5600252at2759"/>
<keyword evidence="2" id="KW-0347">Helicase</keyword>
<feature type="domain" description="Helicase-associated" evidence="1">
    <location>
        <begin position="479"/>
        <end position="568"/>
    </location>
</feature>
<dbReference type="RefSeq" id="XP_018734589.1">
    <property type="nucleotide sequence ID" value="XM_018880510.1"/>
</dbReference>
<accession>A0A167CU84</accession>
<name>A0A167CU84_9ASCO</name>
<dbReference type="GO" id="GO:0003723">
    <property type="term" value="F:RNA binding"/>
    <property type="evidence" value="ECO:0007669"/>
    <property type="project" value="TreeGrafter"/>
</dbReference>
<dbReference type="SMART" id="SM00847">
    <property type="entry name" value="HA2"/>
    <property type="match status" value="1"/>
</dbReference>
<dbReference type="GeneID" id="30035517"/>
<dbReference type="EMBL" id="CP014501">
    <property type="protein sequence ID" value="ANB12112.1"/>
    <property type="molecule type" value="Genomic_DNA"/>
</dbReference>
<keyword evidence="2" id="KW-0067">ATP-binding</keyword>
<reference evidence="2 3" key="1">
    <citation type="submission" date="2016-02" db="EMBL/GenBank/DDBJ databases">
        <title>Complete genome sequence and transcriptome regulation of the pentose utilising yeast Sugiyamaella lignohabitans.</title>
        <authorList>
            <person name="Bellasio M."/>
            <person name="Peymann A."/>
            <person name="Valli M."/>
            <person name="Sipitzky M."/>
            <person name="Graf A."/>
            <person name="Sauer M."/>
            <person name="Marx H."/>
            <person name="Mattanovich D."/>
        </authorList>
    </citation>
    <scope>NUCLEOTIDE SEQUENCE [LARGE SCALE GENOMIC DNA]</scope>
    <source>
        <strain evidence="2 3">CBS 10342</strain>
    </source>
</reference>
<dbReference type="GO" id="GO:0071013">
    <property type="term" value="C:catalytic step 2 spliceosome"/>
    <property type="evidence" value="ECO:0007669"/>
    <property type="project" value="TreeGrafter"/>
</dbReference>
<dbReference type="AlphaFoldDB" id="A0A167CU84"/>
<keyword evidence="2" id="KW-0547">Nucleotide-binding</keyword>
<dbReference type="KEGG" id="slb:AWJ20_349"/>
<protein>
    <submittedName>
        <fullName evidence="2">DEAH-box ATP-dependent RNA helicase PRP22</fullName>
    </submittedName>
</protein>
<sequence length="734" mass="80088">MVSRGVPPAAGALPQTPLLLLRRRICLDCGEGGGSILTEVEQVIRKSSAVSPSHVSIVVASSLSGVYTEVPQYLYQELTDGKILAVVVEDPERSANRLVSAIATESHSVTPDARLERSERSRGVWGAAPAAGGRQPTQLEAGSVGYTSLFSDFVGAQTRVKYVTAEMLLREALVDPLLRSYGIVYVEDFHERAAWTDILLGVTKKVLKVRPDDLRVVVHSVTDDVVELLRRFFSPGEDEKTRPFVVQVKEGEEKSSLVNHVDVLYSTQSYGDYVKAAVDTVTSLYSGESRRLVETATVVVFLASKGDVSRASQLLKYHSGLPQGIGIATEVETLDMKDLSQGGLIVLTCENGAETNFKMLSCGTVQFVVDCGYRGYKWFQGASDGRGNADINDTVNFPVAKSQAELRKLLASHADGPGKCFRLYTEAAAFNVLTDGYIPQIQGSSQLPEIILRLKALGIDNIARSFPFLTAPSVDVISRTLSLLWWHKIIDDYGKLTAMGEKLALLPLDIRLGRAVYLAAQTGCLSEMITIAAMVAVGGLSAVLMKSEQAMADHKQFYTVEGDYLTLLNIYALYISTRKRDGVSFINKWAKNHGIHGDVLEGARNIRSQLQTAVNRTGLRQLDTTGKSTSSAPSNPSELANTISNCITQAFFLQVAKRISHNTYELVGPHSNSSSTALPDTFCVYSDLTKPLTSPWVVYEKLTQGTDGNIYLTGVNMADRATLELTNYYKSIRR</sequence>
<gene>
    <name evidence="2" type="primary">PRP22</name>
    <name evidence="2" type="ORF">AWJ20_349</name>
</gene>
<dbReference type="GO" id="GO:0004386">
    <property type="term" value="F:helicase activity"/>
    <property type="evidence" value="ECO:0007669"/>
    <property type="project" value="UniProtKB-KW"/>
</dbReference>
<dbReference type="Proteomes" id="UP000189580">
    <property type="component" value="Chromosome a"/>
</dbReference>
<organism evidence="2 3">
    <name type="scientific">Sugiyamaella lignohabitans</name>
    <dbReference type="NCBI Taxonomy" id="796027"/>
    <lineage>
        <taxon>Eukaryota</taxon>
        <taxon>Fungi</taxon>
        <taxon>Dikarya</taxon>
        <taxon>Ascomycota</taxon>
        <taxon>Saccharomycotina</taxon>
        <taxon>Dipodascomycetes</taxon>
        <taxon>Dipodascales</taxon>
        <taxon>Trichomonascaceae</taxon>
        <taxon>Sugiyamaella</taxon>
    </lineage>
</organism>
<dbReference type="Pfam" id="PF21010">
    <property type="entry name" value="HA2_C"/>
    <property type="match status" value="1"/>
</dbReference>
<evidence type="ECO:0000313" key="2">
    <source>
        <dbReference type="EMBL" id="ANB12112.1"/>
    </source>
</evidence>
<dbReference type="Gene3D" id="3.40.50.300">
    <property type="entry name" value="P-loop containing nucleotide triphosphate hydrolases"/>
    <property type="match status" value="2"/>
</dbReference>
<dbReference type="InterPro" id="IPR027417">
    <property type="entry name" value="P-loop_NTPase"/>
</dbReference>
<dbReference type="PANTHER" id="PTHR18934">
    <property type="entry name" value="ATP-DEPENDENT RNA HELICASE"/>
    <property type="match status" value="1"/>
</dbReference>
<proteinExistence type="predicted"/>
<dbReference type="InterPro" id="IPR007502">
    <property type="entry name" value="Helicase-assoc_dom"/>
</dbReference>
<keyword evidence="2" id="KW-0378">Hydrolase</keyword>
<dbReference type="PANTHER" id="PTHR18934:SF136">
    <property type="entry name" value="ATP-DEPENDENT RNA HELICASE DHX35-RELATED"/>
    <property type="match status" value="1"/>
</dbReference>
<evidence type="ECO:0000313" key="3">
    <source>
        <dbReference type="Proteomes" id="UP000189580"/>
    </source>
</evidence>